<dbReference type="EMBL" id="QJJX01000020">
    <property type="protein sequence ID" value="PXX21348.1"/>
    <property type="molecule type" value="Genomic_DNA"/>
</dbReference>
<protein>
    <submittedName>
        <fullName evidence="1">Uncharacterized protein</fullName>
    </submittedName>
</protein>
<dbReference type="Proteomes" id="UP000248314">
    <property type="component" value="Unassembled WGS sequence"/>
</dbReference>
<accession>A0A318HSF5</accession>
<proteinExistence type="predicted"/>
<keyword evidence="2" id="KW-1185">Reference proteome</keyword>
<gene>
    <name evidence="1" type="ORF">EJ73_01753</name>
</gene>
<evidence type="ECO:0000313" key="1">
    <source>
        <dbReference type="EMBL" id="PXX21348.1"/>
    </source>
</evidence>
<evidence type="ECO:0000313" key="2">
    <source>
        <dbReference type="Proteomes" id="UP000248314"/>
    </source>
</evidence>
<dbReference type="AlphaFoldDB" id="A0A318HSF5"/>
<sequence>MKATEQTIMQVERFINKIAQKFPNLDSSNILTDIHIRVSQDSGELLAFNDDEREITRCVVEQWIESRDEHFYNSVTHILQNNLRKLHAVVERMGILRPFSFVLEDDEKNHVAELYLVDDDTTIISGELLQNLDEDLDSFMEDLLK</sequence>
<name>A0A318HSF5_9BACT</name>
<dbReference type="RefSeq" id="WP_025815992.1">
    <property type="nucleotide sequence ID" value="NZ_BAIZ01000016.1"/>
</dbReference>
<organism evidence="1 2">
    <name type="scientific">Hoylesella shahii DSM 15611 = JCM 12083</name>
    <dbReference type="NCBI Taxonomy" id="1122991"/>
    <lineage>
        <taxon>Bacteria</taxon>
        <taxon>Pseudomonadati</taxon>
        <taxon>Bacteroidota</taxon>
        <taxon>Bacteroidia</taxon>
        <taxon>Bacteroidales</taxon>
        <taxon>Prevotellaceae</taxon>
        <taxon>Hoylesella</taxon>
    </lineage>
</organism>
<reference evidence="1 2" key="1">
    <citation type="submission" date="2018-05" db="EMBL/GenBank/DDBJ databases">
        <title>Genomic Encyclopedia of Type Strains, Phase I: the one thousand microbial genomes (KMG-I) project.</title>
        <authorList>
            <person name="Kyrpides N."/>
        </authorList>
    </citation>
    <scope>NUCLEOTIDE SEQUENCE [LARGE SCALE GENOMIC DNA]</scope>
    <source>
        <strain evidence="1 2">DSM 15611</strain>
    </source>
</reference>
<comment type="caution">
    <text evidence="1">The sequence shown here is derived from an EMBL/GenBank/DDBJ whole genome shotgun (WGS) entry which is preliminary data.</text>
</comment>